<comment type="caution">
    <text evidence="2">The sequence shown here is derived from an EMBL/GenBank/DDBJ whole genome shotgun (WGS) entry which is preliminary data.</text>
</comment>
<reference evidence="2 3" key="1">
    <citation type="journal article" date="2016" name="Nat. Commun.">
        <title>Thousands of microbial genomes shed light on interconnected biogeochemical processes in an aquifer system.</title>
        <authorList>
            <person name="Anantharaman K."/>
            <person name="Brown C.T."/>
            <person name="Hug L.A."/>
            <person name="Sharon I."/>
            <person name="Castelle C.J."/>
            <person name="Probst A.J."/>
            <person name="Thomas B.C."/>
            <person name="Singh A."/>
            <person name="Wilkins M.J."/>
            <person name="Karaoz U."/>
            <person name="Brodie E.L."/>
            <person name="Williams K.H."/>
            <person name="Hubbard S.S."/>
            <person name="Banfield J.F."/>
        </authorList>
    </citation>
    <scope>NUCLEOTIDE SEQUENCE [LARGE SCALE GENOMIC DNA]</scope>
</reference>
<accession>A0A1F7Y2J0</accession>
<protein>
    <submittedName>
        <fullName evidence="2">Uncharacterized protein</fullName>
    </submittedName>
</protein>
<evidence type="ECO:0000313" key="3">
    <source>
        <dbReference type="Proteomes" id="UP000178419"/>
    </source>
</evidence>
<sequence length="90" mass="10406">MPSEETEETPQELLAKLKAERQFLSERMRQHPPDRDHNEFTALFLQVGQLDIEIKKIIESVVPEQGHGELGQFTLKSSEGPDPLRKRKIK</sequence>
<name>A0A1F7Y2J0_9BACT</name>
<dbReference type="EMBL" id="MGGE01000014">
    <property type="protein sequence ID" value="OGM21533.1"/>
    <property type="molecule type" value="Genomic_DNA"/>
</dbReference>
<gene>
    <name evidence="2" type="ORF">A2714_00240</name>
</gene>
<evidence type="ECO:0000313" key="2">
    <source>
        <dbReference type="EMBL" id="OGM21533.1"/>
    </source>
</evidence>
<proteinExistence type="predicted"/>
<dbReference type="AlphaFoldDB" id="A0A1F7Y2J0"/>
<feature type="region of interest" description="Disordered" evidence="1">
    <location>
        <begin position="69"/>
        <end position="90"/>
    </location>
</feature>
<dbReference type="Proteomes" id="UP000178419">
    <property type="component" value="Unassembled WGS sequence"/>
</dbReference>
<organism evidence="2 3">
    <name type="scientific">Candidatus Woesebacteria bacterium RIFCSPHIGHO2_01_FULL_38_9</name>
    <dbReference type="NCBI Taxonomy" id="1802492"/>
    <lineage>
        <taxon>Bacteria</taxon>
        <taxon>Candidatus Woeseibacteriota</taxon>
    </lineage>
</organism>
<evidence type="ECO:0000256" key="1">
    <source>
        <dbReference type="SAM" id="MobiDB-lite"/>
    </source>
</evidence>